<feature type="compositionally biased region" description="Acidic residues" evidence="1">
    <location>
        <begin position="298"/>
        <end position="323"/>
    </location>
</feature>
<feature type="compositionally biased region" description="Basic and acidic residues" evidence="1">
    <location>
        <begin position="222"/>
        <end position="236"/>
    </location>
</feature>
<dbReference type="Gene3D" id="1.10.101.10">
    <property type="entry name" value="PGBD-like superfamily/PGBD"/>
    <property type="match status" value="1"/>
</dbReference>
<dbReference type="Pfam" id="PF16403">
    <property type="entry name" value="Bact_surface_Ig-like"/>
    <property type="match status" value="2"/>
</dbReference>
<dbReference type="Gene3D" id="2.60.40.10">
    <property type="entry name" value="Immunoglobulins"/>
    <property type="match status" value="2"/>
</dbReference>
<evidence type="ECO:0000313" key="3">
    <source>
        <dbReference type="EMBL" id="KKW20289.1"/>
    </source>
</evidence>
<dbReference type="AlphaFoldDB" id="A0A0G1ZLK5"/>
<accession>A0A0G1ZLK5</accession>
<feature type="non-terminal residue" evidence="3">
    <location>
        <position position="1"/>
    </location>
</feature>
<dbReference type="EMBL" id="LCQQ01000039">
    <property type="protein sequence ID" value="KKW20289.1"/>
    <property type="molecule type" value="Genomic_DNA"/>
</dbReference>
<feature type="domain" description="Pesticidal crystal protein Cry22Aa Ig-like" evidence="2">
    <location>
        <begin position="26"/>
        <end position="99"/>
    </location>
</feature>
<dbReference type="InterPro" id="IPR036366">
    <property type="entry name" value="PGBDSf"/>
</dbReference>
<sequence>DGFTDYPEDPGCESIVDPSENEPPVIALTGANPQVVTLGSAYTELGATADDAEDGQDIAVADIDSSAVNISAVGSYSVFYNFTDSDGAAAAEVIREVKVKTACSDGIDNDDDGNIDDEDAGCEGTQDNDENAKPEIELVGLSLVSVVAGDPYNEQGAVAHDEEDGDNPAVIGGDAVNRSIPGTYVVAYNYTDSDGVSANEVTRTVVVTAKPQCSDGEDNDEDGKTDSEDPACHTDGDAGNSGSYDPELNDEGDDPAPSPQCSDGVDNDGDGKIDYPADSGCSAASDNDESNPLFDCNDGGDNDNDGLIDMADPDCSDPSDDSESGSSGSGGGGGDSSSGSGGGGGGGGNGPIFNLTFPSSGGGGGGGGGSPGLVLGAAAEDNLPEGCSAYLWEYIHIGRKNNPEQVKKLQMFLNTEMGANLPITGFYGSLSYSWVEKFQVKYWEEVLKPWVPHGLPTEKTPTGYVYKTTRRWINMLNCPSLNLPIPPLP</sequence>
<comment type="caution">
    <text evidence="3">The sequence shown here is derived from an EMBL/GenBank/DDBJ whole genome shotgun (WGS) entry which is preliminary data.</text>
</comment>
<gene>
    <name evidence="3" type="ORF">UY61_C0039G0011</name>
</gene>
<evidence type="ECO:0000313" key="4">
    <source>
        <dbReference type="Proteomes" id="UP000034201"/>
    </source>
</evidence>
<feature type="domain" description="Pesticidal crystal protein Cry22Aa Ig-like" evidence="2">
    <location>
        <begin position="136"/>
        <end position="207"/>
    </location>
</feature>
<dbReference type="Proteomes" id="UP000034201">
    <property type="component" value="Unassembled WGS sequence"/>
</dbReference>
<feature type="region of interest" description="Disordered" evidence="1">
    <location>
        <begin position="209"/>
        <end position="367"/>
    </location>
</feature>
<protein>
    <submittedName>
        <fullName evidence="3">Hemagglutinin/hemolysin-like protein</fullName>
    </submittedName>
</protein>
<dbReference type="InterPro" id="IPR032179">
    <property type="entry name" value="Cry22Aa_Ig-like"/>
</dbReference>
<feature type="compositionally biased region" description="Gly residues" evidence="1">
    <location>
        <begin position="327"/>
        <end position="350"/>
    </location>
</feature>
<feature type="compositionally biased region" description="Acidic residues" evidence="1">
    <location>
        <begin position="1"/>
        <end position="11"/>
    </location>
</feature>
<feature type="region of interest" description="Disordered" evidence="1">
    <location>
        <begin position="1"/>
        <end position="23"/>
    </location>
</feature>
<organism evidence="3 4">
    <name type="scientific">Candidatus Adlerbacteria bacterium GW2011_GWC1_50_9</name>
    <dbReference type="NCBI Taxonomy" id="1618608"/>
    <lineage>
        <taxon>Bacteria</taxon>
        <taxon>Candidatus Adleribacteriota</taxon>
    </lineage>
</organism>
<proteinExistence type="predicted"/>
<dbReference type="InterPro" id="IPR013783">
    <property type="entry name" value="Ig-like_fold"/>
</dbReference>
<name>A0A0G1ZLK5_9BACT</name>
<evidence type="ECO:0000256" key="1">
    <source>
        <dbReference type="SAM" id="MobiDB-lite"/>
    </source>
</evidence>
<reference evidence="3 4" key="1">
    <citation type="journal article" date="2015" name="Nature">
        <title>rRNA introns, odd ribosomes, and small enigmatic genomes across a large radiation of phyla.</title>
        <authorList>
            <person name="Brown C.T."/>
            <person name="Hug L.A."/>
            <person name="Thomas B.C."/>
            <person name="Sharon I."/>
            <person name="Castelle C.J."/>
            <person name="Singh A."/>
            <person name="Wilkins M.J."/>
            <person name="Williams K.H."/>
            <person name="Banfield J.F."/>
        </authorList>
    </citation>
    <scope>NUCLEOTIDE SEQUENCE [LARGE SCALE GENOMIC DNA]</scope>
</reference>
<evidence type="ECO:0000259" key="2">
    <source>
        <dbReference type="Pfam" id="PF16403"/>
    </source>
</evidence>